<keyword evidence="4 7" id="KW-0812">Transmembrane</keyword>
<dbReference type="eggNOG" id="COG4591">
    <property type="taxonomic scope" value="Bacteria"/>
</dbReference>
<dbReference type="InterPro" id="IPR051447">
    <property type="entry name" value="Lipoprotein-release_system"/>
</dbReference>
<comment type="subcellular location">
    <subcellularLocation>
        <location evidence="1">Cell membrane</location>
        <topology evidence="1">Multi-pass membrane protein</topology>
    </subcellularLocation>
</comment>
<dbReference type="AlphaFoldDB" id="C6W4E7"/>
<evidence type="ECO:0000256" key="3">
    <source>
        <dbReference type="ARBA" id="ARBA00022475"/>
    </source>
</evidence>
<feature type="transmembrane region" description="Helical" evidence="7">
    <location>
        <begin position="381"/>
        <end position="409"/>
    </location>
</feature>
<keyword evidence="3" id="KW-1003">Cell membrane</keyword>
<accession>C6W4E7</accession>
<comment type="similarity">
    <text evidence="2">Belongs to the ABC-4 integral membrane protein family. LolC/E subfamily.</text>
</comment>
<evidence type="ECO:0000256" key="2">
    <source>
        <dbReference type="ARBA" id="ARBA00005236"/>
    </source>
</evidence>
<evidence type="ECO:0000256" key="7">
    <source>
        <dbReference type="SAM" id="Phobius"/>
    </source>
</evidence>
<dbReference type="PANTHER" id="PTHR30489:SF0">
    <property type="entry name" value="LIPOPROTEIN-RELEASING SYSTEM TRANSMEMBRANE PROTEIN LOLE"/>
    <property type="match status" value="1"/>
</dbReference>
<dbReference type="PANTHER" id="PTHR30489">
    <property type="entry name" value="LIPOPROTEIN-RELEASING SYSTEM TRANSMEMBRANE PROTEIN LOLE"/>
    <property type="match status" value="1"/>
</dbReference>
<dbReference type="EMBL" id="CP001619">
    <property type="protein sequence ID" value="ACT94048.1"/>
    <property type="molecule type" value="Genomic_DNA"/>
</dbReference>
<evidence type="ECO:0008006" key="12">
    <source>
        <dbReference type="Google" id="ProtNLM"/>
    </source>
</evidence>
<sequence>MSTTYLKNRFLLQFPSFIAKRIRHNEAGSFSATVSRIGVASIAISVAVGIIAFAVLLGFKQTIQQKIFLFGAHINVNAFSQGNTYEEGPLPLKNPVSDILPALPEVKRWQAVAHKSGILKTPEEIKGVILKGVGKDYDWDTFKQNLVEGKLITRSDSSSIKYGYSSQILISRKIASQMRLKTGDDVIMYSLQNPPRPRKLTIAGIYETEMEEFDNNLILGDIGLVQRLNGWGADSVGTYEIYLKDFRDLDAVTGKLRRELPPGLYLQKVTSLFPQIFDWLILLDRNTAVFLTLILFVACFNMISILLVMIMERTPLIGLLKTLGSPNRQIRMVFFQVGLDLVRRGLVIGNVGGLLLCWLQYQFKLIPLDPVNYYMDTVPIVFDWGIFAMVNLVTVVITALILLIPTLIITRIQPIKALLFKK</sequence>
<dbReference type="Proteomes" id="UP000002011">
    <property type="component" value="Chromosome"/>
</dbReference>
<dbReference type="InterPro" id="IPR025857">
    <property type="entry name" value="MacB_PCD"/>
</dbReference>
<dbReference type="Pfam" id="PF02687">
    <property type="entry name" value="FtsX"/>
    <property type="match status" value="1"/>
</dbReference>
<feature type="transmembrane region" description="Helical" evidence="7">
    <location>
        <begin position="37"/>
        <end position="59"/>
    </location>
</feature>
<feature type="transmembrane region" description="Helical" evidence="7">
    <location>
        <begin position="288"/>
        <end position="311"/>
    </location>
</feature>
<evidence type="ECO:0000256" key="5">
    <source>
        <dbReference type="ARBA" id="ARBA00022989"/>
    </source>
</evidence>
<proteinExistence type="inferred from homology"/>
<evidence type="ECO:0000259" key="8">
    <source>
        <dbReference type="Pfam" id="PF02687"/>
    </source>
</evidence>
<organism evidence="10 11">
    <name type="scientific">Dyadobacter fermentans (strain ATCC 700827 / DSM 18053 / CIP 107007 / KCTC 52180 / NS114)</name>
    <dbReference type="NCBI Taxonomy" id="471854"/>
    <lineage>
        <taxon>Bacteria</taxon>
        <taxon>Pseudomonadati</taxon>
        <taxon>Bacteroidota</taxon>
        <taxon>Cytophagia</taxon>
        <taxon>Cytophagales</taxon>
        <taxon>Spirosomataceae</taxon>
        <taxon>Dyadobacter</taxon>
    </lineage>
</organism>
<evidence type="ECO:0000259" key="9">
    <source>
        <dbReference type="Pfam" id="PF12704"/>
    </source>
</evidence>
<dbReference type="STRING" id="471854.Dfer_2833"/>
<dbReference type="InterPro" id="IPR003838">
    <property type="entry name" value="ABC3_permease_C"/>
</dbReference>
<evidence type="ECO:0000256" key="1">
    <source>
        <dbReference type="ARBA" id="ARBA00004651"/>
    </source>
</evidence>
<gene>
    <name evidence="10" type="ordered locus">Dfer_2833</name>
</gene>
<protein>
    <recommendedName>
        <fullName evidence="12">ABC3 transporter permease protein domain-containing protein</fullName>
    </recommendedName>
</protein>
<dbReference type="KEGG" id="dfe:Dfer_2833"/>
<keyword evidence="5 7" id="KW-1133">Transmembrane helix</keyword>
<dbReference type="Pfam" id="PF12704">
    <property type="entry name" value="MacB_PCD"/>
    <property type="match status" value="1"/>
</dbReference>
<name>C6W4E7_DYAFD</name>
<dbReference type="HOGENOM" id="CLU_000604_8_2_10"/>
<evidence type="ECO:0000313" key="11">
    <source>
        <dbReference type="Proteomes" id="UP000002011"/>
    </source>
</evidence>
<evidence type="ECO:0000313" key="10">
    <source>
        <dbReference type="EMBL" id="ACT94048.1"/>
    </source>
</evidence>
<feature type="domain" description="ABC3 transporter permease C-terminal" evidence="8">
    <location>
        <begin position="289"/>
        <end position="414"/>
    </location>
</feature>
<keyword evidence="11" id="KW-1185">Reference proteome</keyword>
<feature type="domain" description="MacB-like periplasmic core" evidence="9">
    <location>
        <begin position="40"/>
        <end position="258"/>
    </location>
</feature>
<dbReference type="GO" id="GO:0098797">
    <property type="term" value="C:plasma membrane protein complex"/>
    <property type="evidence" value="ECO:0007669"/>
    <property type="project" value="TreeGrafter"/>
</dbReference>
<keyword evidence="6 7" id="KW-0472">Membrane</keyword>
<dbReference type="GO" id="GO:0044874">
    <property type="term" value="P:lipoprotein localization to outer membrane"/>
    <property type="evidence" value="ECO:0007669"/>
    <property type="project" value="TreeGrafter"/>
</dbReference>
<evidence type="ECO:0000256" key="6">
    <source>
        <dbReference type="ARBA" id="ARBA00023136"/>
    </source>
</evidence>
<evidence type="ECO:0000256" key="4">
    <source>
        <dbReference type="ARBA" id="ARBA00022692"/>
    </source>
</evidence>
<reference evidence="10 11" key="1">
    <citation type="journal article" date="2009" name="Stand. Genomic Sci.">
        <title>Complete genome sequence of Dyadobacter fermentans type strain (NS114).</title>
        <authorList>
            <person name="Lang E."/>
            <person name="Lapidus A."/>
            <person name="Chertkov O."/>
            <person name="Brettin T."/>
            <person name="Detter J.C."/>
            <person name="Han C."/>
            <person name="Copeland A."/>
            <person name="Glavina Del Rio T."/>
            <person name="Nolan M."/>
            <person name="Chen F."/>
            <person name="Lucas S."/>
            <person name="Tice H."/>
            <person name="Cheng J.F."/>
            <person name="Land M."/>
            <person name="Hauser L."/>
            <person name="Chang Y.J."/>
            <person name="Jeffries C.D."/>
            <person name="Kopitz M."/>
            <person name="Bruce D."/>
            <person name="Goodwin L."/>
            <person name="Pitluck S."/>
            <person name="Ovchinnikova G."/>
            <person name="Pati A."/>
            <person name="Ivanova N."/>
            <person name="Mavrommatis K."/>
            <person name="Chen A."/>
            <person name="Palaniappan K."/>
            <person name="Chain P."/>
            <person name="Bristow J."/>
            <person name="Eisen J.A."/>
            <person name="Markowitz V."/>
            <person name="Hugenholtz P."/>
            <person name="Goker M."/>
            <person name="Rohde M."/>
            <person name="Kyrpides N.C."/>
            <person name="Klenk H.P."/>
        </authorList>
    </citation>
    <scope>NUCLEOTIDE SEQUENCE [LARGE SCALE GENOMIC DNA]</scope>
    <source>
        <strain evidence="11">ATCC 700827 / DSM 18053 / CIP 107007 / KCTC 52180 / NS114</strain>
    </source>
</reference>